<keyword evidence="1" id="KW-0175">Coiled coil</keyword>
<organism evidence="2 3">
    <name type="scientific">Nocardioides thalensis</name>
    <dbReference type="NCBI Taxonomy" id="1914755"/>
    <lineage>
        <taxon>Bacteria</taxon>
        <taxon>Bacillati</taxon>
        <taxon>Actinomycetota</taxon>
        <taxon>Actinomycetes</taxon>
        <taxon>Propionibacteriales</taxon>
        <taxon>Nocardioidaceae</taxon>
        <taxon>Nocardioides</taxon>
    </lineage>
</organism>
<proteinExistence type="predicted"/>
<name>A0A853C896_9ACTN</name>
<dbReference type="AlphaFoldDB" id="A0A853C896"/>
<reference evidence="2 3" key="1">
    <citation type="submission" date="2020-07" db="EMBL/GenBank/DDBJ databases">
        <title>Sequencing the genomes of 1000 actinobacteria strains.</title>
        <authorList>
            <person name="Klenk H.-P."/>
        </authorList>
    </citation>
    <scope>NUCLEOTIDE SEQUENCE [LARGE SCALE GENOMIC DNA]</scope>
    <source>
        <strain evidence="2 3">DSM 103833</strain>
    </source>
</reference>
<evidence type="ECO:0000313" key="3">
    <source>
        <dbReference type="Proteomes" id="UP000530424"/>
    </source>
</evidence>
<dbReference type="Proteomes" id="UP000530424">
    <property type="component" value="Unassembled WGS sequence"/>
</dbReference>
<gene>
    <name evidence="2" type="ORF">HNR19_004235</name>
</gene>
<comment type="caution">
    <text evidence="2">The sequence shown here is derived from an EMBL/GenBank/DDBJ whole genome shotgun (WGS) entry which is preliminary data.</text>
</comment>
<evidence type="ECO:0000313" key="2">
    <source>
        <dbReference type="EMBL" id="NYJ03537.1"/>
    </source>
</evidence>
<feature type="coiled-coil region" evidence="1">
    <location>
        <begin position="12"/>
        <end position="39"/>
    </location>
</feature>
<dbReference type="RefSeq" id="WP_179669828.1">
    <property type="nucleotide sequence ID" value="NZ_JACCFP010000001.1"/>
</dbReference>
<sequence>MVKSNAYPEMILASARERIAALEREAERRERRRSVLRRTLGRVTGSGRERR</sequence>
<dbReference type="EMBL" id="JACCFP010000001">
    <property type="protein sequence ID" value="NYJ03537.1"/>
    <property type="molecule type" value="Genomic_DNA"/>
</dbReference>
<accession>A0A853C896</accession>
<evidence type="ECO:0000256" key="1">
    <source>
        <dbReference type="SAM" id="Coils"/>
    </source>
</evidence>
<protein>
    <submittedName>
        <fullName evidence="2">Uncharacterized protein</fullName>
    </submittedName>
</protein>
<keyword evidence="3" id="KW-1185">Reference proteome</keyword>